<keyword evidence="2" id="KW-1185">Reference proteome</keyword>
<dbReference type="Proteomes" id="UP000073601">
    <property type="component" value="Unassembled WGS sequence"/>
</dbReference>
<gene>
    <name evidence="1" type="ORF">GMA8713_01697</name>
</gene>
<dbReference type="Pfam" id="PF11060">
    <property type="entry name" value="DUF2861"/>
    <property type="match status" value="1"/>
</dbReference>
<dbReference type="InterPro" id="IPR021290">
    <property type="entry name" value="DUF2861"/>
</dbReference>
<evidence type="ECO:0008006" key="3">
    <source>
        <dbReference type="Google" id="ProtNLM"/>
    </source>
</evidence>
<dbReference type="RefSeq" id="WP_062707915.1">
    <property type="nucleotide sequence ID" value="NZ_CAWRCI010000012.1"/>
</dbReference>
<proteinExistence type="predicted"/>
<dbReference type="AlphaFoldDB" id="A0A128F2N8"/>
<organism evidence="1 2">
    <name type="scientific">Grimontia marina</name>
    <dbReference type="NCBI Taxonomy" id="646534"/>
    <lineage>
        <taxon>Bacteria</taxon>
        <taxon>Pseudomonadati</taxon>
        <taxon>Pseudomonadota</taxon>
        <taxon>Gammaproteobacteria</taxon>
        <taxon>Vibrionales</taxon>
        <taxon>Vibrionaceae</taxon>
        <taxon>Grimontia</taxon>
    </lineage>
</organism>
<dbReference type="OrthoDB" id="5914970at2"/>
<accession>A0A128F2N8</accession>
<sequence>MKPTVFLFIITIFPFGIAAAWFSGSDALTSAHQRLLEGNTAQSFEAMVEAWQQDNTDTEQRHLTELLSLAISEDCGRSLSTLSLPSWLQAIVIRRETVQTPNRVYYQFSIYGSSDTGILNVTFSEWPEKKLLNANLIPDDAKSFKLDIRGLSGAVHAGLYKLDVTSTEGENWSSWILVSQPEPIQKISWKDSRSWRIAPPTDLKSTCPRPFLSMNLYQTDVGEDAPIWSEEKDKNLPTSLPVIDVPNGQYWFSVALIERRWQGAILFEDVQRIARFIDLPDVDLRELSLKAGQE</sequence>
<reference evidence="2" key="1">
    <citation type="submission" date="2016-02" db="EMBL/GenBank/DDBJ databases">
        <authorList>
            <person name="Rodrigo-Torres Lidia"/>
            <person name="Arahal R.David."/>
        </authorList>
    </citation>
    <scope>NUCLEOTIDE SEQUENCE [LARGE SCALE GENOMIC DNA]</scope>
    <source>
        <strain evidence="2">CECT 8713</strain>
    </source>
</reference>
<evidence type="ECO:0000313" key="2">
    <source>
        <dbReference type="Proteomes" id="UP000073601"/>
    </source>
</evidence>
<protein>
    <recommendedName>
        <fullName evidence="3">DUF2861 domain-containing protein</fullName>
    </recommendedName>
</protein>
<evidence type="ECO:0000313" key="1">
    <source>
        <dbReference type="EMBL" id="CZF81062.1"/>
    </source>
</evidence>
<dbReference type="EMBL" id="FIZY01000012">
    <property type="protein sequence ID" value="CZF81062.1"/>
    <property type="molecule type" value="Genomic_DNA"/>
</dbReference>
<name>A0A128F2N8_9GAMM</name>